<gene>
    <name evidence="2" type="ORF">SAMN05421688_1627</name>
</gene>
<proteinExistence type="predicted"/>
<dbReference type="RefSeq" id="WP_092062855.1">
    <property type="nucleotide sequence ID" value="NZ_FOJU01000002.1"/>
</dbReference>
<keyword evidence="1" id="KW-1133">Transmembrane helix</keyword>
<dbReference type="EMBL" id="FOJU01000002">
    <property type="protein sequence ID" value="SFA90445.1"/>
    <property type="molecule type" value="Genomic_DNA"/>
</dbReference>
<protein>
    <recommendedName>
        <fullName evidence="4">K+-transporting ATPase, A chain</fullName>
    </recommendedName>
</protein>
<evidence type="ECO:0000313" key="2">
    <source>
        <dbReference type="EMBL" id="SFA90445.1"/>
    </source>
</evidence>
<evidence type="ECO:0008006" key="4">
    <source>
        <dbReference type="Google" id="ProtNLM"/>
    </source>
</evidence>
<dbReference type="InterPro" id="IPR021362">
    <property type="entry name" value="DUF2834"/>
</dbReference>
<dbReference type="Proteomes" id="UP000198796">
    <property type="component" value="Unassembled WGS sequence"/>
</dbReference>
<keyword evidence="1" id="KW-0812">Transmembrane</keyword>
<evidence type="ECO:0000313" key="3">
    <source>
        <dbReference type="Proteomes" id="UP000198796"/>
    </source>
</evidence>
<name>A0A1I0WNT7_9RHOB</name>
<dbReference type="AlphaFoldDB" id="A0A1I0WNT7"/>
<keyword evidence="3" id="KW-1185">Reference proteome</keyword>
<feature type="transmembrane region" description="Helical" evidence="1">
    <location>
        <begin position="78"/>
        <end position="99"/>
    </location>
</feature>
<dbReference type="OrthoDB" id="2619901at2"/>
<dbReference type="Pfam" id="PF11196">
    <property type="entry name" value="DUF2834"/>
    <property type="match status" value="1"/>
</dbReference>
<keyword evidence="1" id="KW-0472">Membrane</keyword>
<evidence type="ECO:0000256" key="1">
    <source>
        <dbReference type="SAM" id="Phobius"/>
    </source>
</evidence>
<reference evidence="2 3" key="1">
    <citation type="submission" date="2016-10" db="EMBL/GenBank/DDBJ databases">
        <authorList>
            <person name="de Groot N.N."/>
        </authorList>
    </citation>
    <scope>NUCLEOTIDE SEQUENCE [LARGE SCALE GENOMIC DNA]</scope>
    <source>
        <strain evidence="2 3">DSM 29316</strain>
    </source>
</reference>
<feature type="transmembrane region" description="Helical" evidence="1">
    <location>
        <begin position="49"/>
        <end position="66"/>
    </location>
</feature>
<dbReference type="STRING" id="871651.SAMN05421688_1627"/>
<accession>A0A1I0WNT7</accession>
<sequence>MSPLRLLWLLLAIWGAVHPLYWAAQWFAGNPWSLGSLLEGWTANAASRGLAWDLMIAAIALTLWIISEVAVRRNFMALLAIPATFLVGVSCGLPLYLFLRARPL</sequence>
<organism evidence="2 3">
    <name type="scientific">Poseidonocella pacifica</name>
    <dbReference type="NCBI Taxonomy" id="871651"/>
    <lineage>
        <taxon>Bacteria</taxon>
        <taxon>Pseudomonadati</taxon>
        <taxon>Pseudomonadota</taxon>
        <taxon>Alphaproteobacteria</taxon>
        <taxon>Rhodobacterales</taxon>
        <taxon>Roseobacteraceae</taxon>
        <taxon>Poseidonocella</taxon>
    </lineage>
</organism>